<dbReference type="InterPro" id="IPR013785">
    <property type="entry name" value="Aldolase_TIM"/>
</dbReference>
<organism evidence="5 6">
    <name type="scientific">Micromonospora humida</name>
    <dbReference type="NCBI Taxonomy" id="2809018"/>
    <lineage>
        <taxon>Bacteria</taxon>
        <taxon>Bacillati</taxon>
        <taxon>Actinomycetota</taxon>
        <taxon>Actinomycetes</taxon>
        <taxon>Micromonosporales</taxon>
        <taxon>Micromonosporaceae</taxon>
        <taxon>Micromonospora</taxon>
    </lineage>
</organism>
<dbReference type="SUPFAM" id="SSF51391">
    <property type="entry name" value="Thiamin phosphate synthase"/>
    <property type="match status" value="1"/>
</dbReference>
<reference evidence="5 6" key="1">
    <citation type="submission" date="2021-02" db="EMBL/GenBank/DDBJ databases">
        <authorList>
            <person name="Ra J.-S."/>
        </authorList>
    </citation>
    <scope>NUCLEOTIDE SEQUENCE [LARGE SCALE GENOMIC DNA]</scope>
    <source>
        <strain evidence="5 6">MMS20-R1-14</strain>
    </source>
</reference>
<keyword evidence="6" id="KW-1185">Reference proteome</keyword>
<evidence type="ECO:0000259" key="4">
    <source>
        <dbReference type="Pfam" id="PF02581"/>
    </source>
</evidence>
<dbReference type="Gene3D" id="3.20.20.70">
    <property type="entry name" value="Aldolase class I"/>
    <property type="match status" value="1"/>
</dbReference>
<comment type="caution">
    <text evidence="5">The sequence shown here is derived from an EMBL/GenBank/DDBJ whole genome shotgun (WGS) entry which is preliminary data.</text>
</comment>
<comment type="function">
    <text evidence="1">Condenses 4-methyl-5-(beta-hydroxyethyl)thiazole monophosphate (THZ-P) and 2-methyl-4-amino-5-hydroxymethyl pyrimidine pyrophosphate (HMP-PP) to form thiamine monophosphate (TMP).</text>
</comment>
<dbReference type="InterPro" id="IPR036206">
    <property type="entry name" value="ThiamineP_synth_sf"/>
</dbReference>
<dbReference type="InterPro" id="IPR022998">
    <property type="entry name" value="ThiamineP_synth_TenI"/>
</dbReference>
<evidence type="ECO:0000256" key="1">
    <source>
        <dbReference type="ARBA" id="ARBA00003814"/>
    </source>
</evidence>
<accession>A0ABS2IRE2</accession>
<dbReference type="CDD" id="cd00564">
    <property type="entry name" value="TMP_TenI"/>
    <property type="match status" value="1"/>
</dbReference>
<dbReference type="RefSeq" id="WP_204924875.1">
    <property type="nucleotide sequence ID" value="NZ_JAFEUC010000004.1"/>
</dbReference>
<comment type="pathway">
    <text evidence="2">Cofactor biosynthesis; thiamine diphosphate biosynthesis.</text>
</comment>
<evidence type="ECO:0000256" key="2">
    <source>
        <dbReference type="ARBA" id="ARBA00004948"/>
    </source>
</evidence>
<evidence type="ECO:0000256" key="3">
    <source>
        <dbReference type="ARBA" id="ARBA00022977"/>
    </source>
</evidence>
<dbReference type="PANTHER" id="PTHR20857:SF15">
    <property type="entry name" value="THIAMINE-PHOSPHATE SYNTHASE"/>
    <property type="match status" value="1"/>
</dbReference>
<evidence type="ECO:0000313" key="5">
    <source>
        <dbReference type="EMBL" id="MBM7076905.1"/>
    </source>
</evidence>
<dbReference type="Proteomes" id="UP001518872">
    <property type="component" value="Unassembled WGS sequence"/>
</dbReference>
<dbReference type="EMBL" id="JAFEUC010000004">
    <property type="protein sequence ID" value="MBM7076905.1"/>
    <property type="molecule type" value="Genomic_DNA"/>
</dbReference>
<name>A0ABS2IRE2_9ACTN</name>
<feature type="domain" description="Thiamine phosphate synthase/TenI" evidence="4">
    <location>
        <begin position="8"/>
        <end position="175"/>
    </location>
</feature>
<keyword evidence="3" id="KW-0784">Thiamine biosynthesis</keyword>
<proteinExistence type="predicted"/>
<dbReference type="InterPro" id="IPR001295">
    <property type="entry name" value="Dihydroorotate_DH_CS"/>
</dbReference>
<evidence type="ECO:0000313" key="6">
    <source>
        <dbReference type="Proteomes" id="UP001518872"/>
    </source>
</evidence>
<sequence length="207" mass="21392">MTPRGVVLLTDRLVARGDLVDVVAGAVRGGVRWVVLREKDLPRAERAALAVDLRAVLTQAGGTLIVAGPDPLDGDAVHLPAAGPYPPPAVGLVGRSCHAAAELARLGTEDYVTLSPVWPTRSKPGYGPPLRPDKLRDLIRRSPVPVLALGGIETPEQVTACVDAGAVGVAVLGAVMRAADPTAVAATLTRVFATRTPITDASPEETT</sequence>
<protein>
    <submittedName>
        <fullName evidence="5">Thiamine phosphate synthase</fullName>
    </submittedName>
</protein>
<dbReference type="PANTHER" id="PTHR20857">
    <property type="entry name" value="THIAMINE-PHOSPHATE PYROPHOSPHORYLASE"/>
    <property type="match status" value="1"/>
</dbReference>
<dbReference type="Pfam" id="PF02581">
    <property type="entry name" value="TMP-TENI"/>
    <property type="match status" value="1"/>
</dbReference>
<gene>
    <name evidence="5" type="ORF">JQX11_11140</name>
</gene>
<dbReference type="PROSITE" id="PS00912">
    <property type="entry name" value="DHODEHASE_2"/>
    <property type="match status" value="1"/>
</dbReference>